<sequence length="174" mass="19739">MASQRRRPFQRPPLSLRPPSSASENLPISDTRVPIDEVRSSNQVPMDDGSMSSSQMEHSAGFEVHKSVSEKRNLTWIDEMDNFLVDRLMEQMHKGQKIGGVFTKTAYAMVVREIGENFELSCNSEHIKNRMKTLKKNFYAAQEVLQNGSGFGFNESTPMIEATTEVWTTYTKVS</sequence>
<dbReference type="InterPro" id="IPR024752">
    <property type="entry name" value="Myb/SANT-like_dom"/>
</dbReference>
<feature type="compositionally biased region" description="Low complexity" evidence="1">
    <location>
        <begin position="12"/>
        <end position="23"/>
    </location>
</feature>
<name>A0ABY9BY67_VITVI</name>
<dbReference type="PANTHER" id="PTHR46929">
    <property type="entry name" value="EXPRESSED PROTEIN"/>
    <property type="match status" value="1"/>
</dbReference>
<accession>A0ABY9BY67</accession>
<dbReference type="PANTHER" id="PTHR46929:SF3">
    <property type="entry name" value="MYB_SANT-LIKE DOMAIN-CONTAINING PROTEIN"/>
    <property type="match status" value="1"/>
</dbReference>
<dbReference type="EMBL" id="CP126652">
    <property type="protein sequence ID" value="WJZ87903.1"/>
    <property type="molecule type" value="Genomic_DNA"/>
</dbReference>
<dbReference type="EMBL" id="CP126652">
    <property type="protein sequence ID" value="WJZ87902.1"/>
    <property type="molecule type" value="Genomic_DNA"/>
</dbReference>
<gene>
    <name evidence="3" type="ORF">VitviT2T_007248</name>
</gene>
<dbReference type="Proteomes" id="UP001227230">
    <property type="component" value="Chromosome 5"/>
</dbReference>
<feature type="domain" description="Myb/SANT-like" evidence="2">
    <location>
        <begin position="75"/>
        <end position="170"/>
    </location>
</feature>
<keyword evidence="4" id="KW-1185">Reference proteome</keyword>
<evidence type="ECO:0000313" key="3">
    <source>
        <dbReference type="EMBL" id="WJZ87903.1"/>
    </source>
</evidence>
<reference evidence="3 4" key="1">
    <citation type="journal article" date="2023" name="Hortic Res">
        <title>The complete reference genome for grapevine (Vitis vinifera L.) genetics and breeding.</title>
        <authorList>
            <person name="Shi X."/>
            <person name="Cao S."/>
            <person name="Wang X."/>
            <person name="Huang S."/>
            <person name="Wang Y."/>
            <person name="Liu Z."/>
            <person name="Liu W."/>
            <person name="Leng X."/>
            <person name="Peng Y."/>
            <person name="Wang N."/>
            <person name="Wang Y."/>
            <person name="Ma Z."/>
            <person name="Xu X."/>
            <person name="Zhang F."/>
            <person name="Xue H."/>
            <person name="Zhong H."/>
            <person name="Wang Y."/>
            <person name="Zhang K."/>
            <person name="Velt A."/>
            <person name="Avia K."/>
            <person name="Holtgrawe D."/>
            <person name="Grimplet J."/>
            <person name="Matus J.T."/>
            <person name="Ware D."/>
            <person name="Wu X."/>
            <person name="Wang H."/>
            <person name="Liu C."/>
            <person name="Fang Y."/>
            <person name="Rustenholz C."/>
            <person name="Cheng Z."/>
            <person name="Xiao H."/>
            <person name="Zhou Y."/>
        </authorList>
    </citation>
    <scope>NUCLEOTIDE SEQUENCE [LARGE SCALE GENOMIC DNA]</scope>
    <source>
        <strain evidence="4">cv. Pinot noir / PN40024</strain>
        <tissue evidence="3">Leaf</tissue>
    </source>
</reference>
<protein>
    <recommendedName>
        <fullName evidence="2">Myb/SANT-like domain-containing protein</fullName>
    </recommendedName>
</protein>
<feature type="region of interest" description="Disordered" evidence="1">
    <location>
        <begin position="1"/>
        <end position="59"/>
    </location>
</feature>
<organism evidence="3 4">
    <name type="scientific">Vitis vinifera</name>
    <name type="common">Grape</name>
    <dbReference type="NCBI Taxonomy" id="29760"/>
    <lineage>
        <taxon>Eukaryota</taxon>
        <taxon>Viridiplantae</taxon>
        <taxon>Streptophyta</taxon>
        <taxon>Embryophyta</taxon>
        <taxon>Tracheophyta</taxon>
        <taxon>Spermatophyta</taxon>
        <taxon>Magnoliopsida</taxon>
        <taxon>eudicotyledons</taxon>
        <taxon>Gunneridae</taxon>
        <taxon>Pentapetalae</taxon>
        <taxon>rosids</taxon>
        <taxon>Vitales</taxon>
        <taxon>Vitaceae</taxon>
        <taxon>Viteae</taxon>
        <taxon>Vitis</taxon>
    </lineage>
</organism>
<dbReference type="Pfam" id="PF12776">
    <property type="entry name" value="Myb_DNA-bind_3"/>
    <property type="match status" value="1"/>
</dbReference>
<evidence type="ECO:0000313" key="4">
    <source>
        <dbReference type="Proteomes" id="UP001227230"/>
    </source>
</evidence>
<evidence type="ECO:0000256" key="1">
    <source>
        <dbReference type="SAM" id="MobiDB-lite"/>
    </source>
</evidence>
<evidence type="ECO:0000259" key="2">
    <source>
        <dbReference type="Pfam" id="PF12776"/>
    </source>
</evidence>
<proteinExistence type="predicted"/>
<feature type="compositionally biased region" description="Polar residues" evidence="1">
    <location>
        <begin position="40"/>
        <end position="57"/>
    </location>
</feature>